<dbReference type="AlphaFoldDB" id="A0AAC9U1B2"/>
<dbReference type="Proteomes" id="UP000198233">
    <property type="component" value="Chromosome"/>
</dbReference>
<evidence type="ECO:0000313" key="4">
    <source>
        <dbReference type="Proteomes" id="UP000198233"/>
    </source>
</evidence>
<feature type="region of interest" description="Disordered" evidence="1">
    <location>
        <begin position="136"/>
        <end position="156"/>
    </location>
</feature>
<dbReference type="KEGG" id="smav:CFF01_15205"/>
<evidence type="ECO:0000313" key="3">
    <source>
        <dbReference type="EMBL" id="ASJ97826.1"/>
    </source>
</evidence>
<feature type="transmembrane region" description="Helical" evidence="2">
    <location>
        <begin position="6"/>
        <end position="23"/>
    </location>
</feature>
<dbReference type="EMBL" id="CP022272">
    <property type="protein sequence ID" value="ASJ97826.1"/>
    <property type="molecule type" value="Genomic_DNA"/>
</dbReference>
<accession>A0AAC9U1B2</accession>
<dbReference type="RefSeq" id="WP_088905356.1">
    <property type="nucleotide sequence ID" value="NZ_CP022272.1"/>
</dbReference>
<gene>
    <name evidence="3" type="ORF">CFF01_15205</name>
</gene>
<keyword evidence="2" id="KW-0472">Membrane</keyword>
<sequence length="156" mass="17911">MFLEILALILAVILLLFLFKHRFTRVKVKRSRRSQPQPSNLSASVISEEVPHAPSVKHNTIHPYHCVEIVSDEGLCKNAEKLKGKRFLSDDAPPLPLAGCTKADCSCRYLHHEDRRGQTEDRRLDFGVTRELYGVFGETNRRHQPSKGRRQSDTRH</sequence>
<organism evidence="3 4">
    <name type="scientific">Shewanella marisflavi</name>
    <dbReference type="NCBI Taxonomy" id="260364"/>
    <lineage>
        <taxon>Bacteria</taxon>
        <taxon>Pseudomonadati</taxon>
        <taxon>Pseudomonadota</taxon>
        <taxon>Gammaproteobacteria</taxon>
        <taxon>Alteromonadales</taxon>
        <taxon>Shewanellaceae</taxon>
        <taxon>Shewanella</taxon>
    </lineage>
</organism>
<keyword evidence="2" id="KW-1133">Transmembrane helix</keyword>
<keyword evidence="2" id="KW-0812">Transmembrane</keyword>
<protein>
    <submittedName>
        <fullName evidence="3">Uncharacterized protein</fullName>
    </submittedName>
</protein>
<name>A0AAC9U1B2_9GAMM</name>
<evidence type="ECO:0000256" key="1">
    <source>
        <dbReference type="SAM" id="MobiDB-lite"/>
    </source>
</evidence>
<proteinExistence type="predicted"/>
<evidence type="ECO:0000256" key="2">
    <source>
        <dbReference type="SAM" id="Phobius"/>
    </source>
</evidence>
<reference evidence="3 4" key="1">
    <citation type="submission" date="2017-06" db="EMBL/GenBank/DDBJ databases">
        <title>Complete genome sequence of Shewanella marisflavi EP1 associated with anaerobic 2,4-dinitrotoluene reduction and salt tolerance.</title>
        <authorList>
            <person name="Huang J."/>
        </authorList>
    </citation>
    <scope>NUCLEOTIDE SEQUENCE [LARGE SCALE GENOMIC DNA]</scope>
    <source>
        <strain evidence="3 4">EP1</strain>
    </source>
</reference>